<dbReference type="OrthoDB" id="9955967at2"/>
<keyword evidence="2" id="KW-0812">Transmembrane</keyword>
<accession>A0A1Q8CUQ3</accession>
<name>A0A1Q8CUQ3_9PSEU</name>
<gene>
    <name evidence="3" type="ORF">BU204_08080</name>
</gene>
<dbReference type="RefSeq" id="WP_075124949.1">
    <property type="nucleotide sequence ID" value="NZ_MSIE01000011.1"/>
</dbReference>
<feature type="compositionally biased region" description="Low complexity" evidence="1">
    <location>
        <begin position="77"/>
        <end position="86"/>
    </location>
</feature>
<proteinExistence type="predicted"/>
<dbReference type="Proteomes" id="UP000185596">
    <property type="component" value="Unassembled WGS sequence"/>
</dbReference>
<evidence type="ECO:0000313" key="4">
    <source>
        <dbReference type="Proteomes" id="UP000185596"/>
    </source>
</evidence>
<comment type="caution">
    <text evidence="3">The sequence shown here is derived from an EMBL/GenBank/DDBJ whole genome shotgun (WGS) entry which is preliminary data.</text>
</comment>
<sequence length="187" mass="19068">MSDEEPREESPAEAGGERKRTLMVVVGSVVALAVVGLVVFLLVRPDAEEESADPGVPTISGEAPAQSVSRKAPPSAPVSSDTVAVSVPPPPPPPANPEQAQVRTVVDDAIAAINSQDIGAMARIACDPETTGQPEDLLPGVTAVLAGNPEISGDTATAQVRLSIDGATTTVVPIPLEKRADGTWCVP</sequence>
<feature type="transmembrane region" description="Helical" evidence="2">
    <location>
        <begin position="21"/>
        <end position="43"/>
    </location>
</feature>
<feature type="region of interest" description="Disordered" evidence="1">
    <location>
        <begin position="48"/>
        <end position="99"/>
    </location>
</feature>
<reference evidence="3 4" key="1">
    <citation type="submission" date="2016-12" db="EMBL/GenBank/DDBJ databases">
        <title>The draft genome sequence of Actinophytocola sp. 11-183.</title>
        <authorList>
            <person name="Wang W."/>
            <person name="Yuan L."/>
        </authorList>
    </citation>
    <scope>NUCLEOTIDE SEQUENCE [LARGE SCALE GENOMIC DNA]</scope>
    <source>
        <strain evidence="3 4">11-183</strain>
    </source>
</reference>
<keyword evidence="4" id="KW-1185">Reference proteome</keyword>
<organism evidence="3 4">
    <name type="scientific">Actinophytocola xanthii</name>
    <dbReference type="NCBI Taxonomy" id="1912961"/>
    <lineage>
        <taxon>Bacteria</taxon>
        <taxon>Bacillati</taxon>
        <taxon>Actinomycetota</taxon>
        <taxon>Actinomycetes</taxon>
        <taxon>Pseudonocardiales</taxon>
        <taxon>Pseudonocardiaceae</taxon>
    </lineage>
</organism>
<feature type="compositionally biased region" description="Pro residues" evidence="1">
    <location>
        <begin position="87"/>
        <end position="96"/>
    </location>
</feature>
<dbReference type="EMBL" id="MSIE01000011">
    <property type="protein sequence ID" value="OLF18091.1"/>
    <property type="molecule type" value="Genomic_DNA"/>
</dbReference>
<evidence type="ECO:0000313" key="3">
    <source>
        <dbReference type="EMBL" id="OLF18091.1"/>
    </source>
</evidence>
<keyword evidence="2" id="KW-0472">Membrane</keyword>
<dbReference type="STRING" id="1912961.BU204_08080"/>
<evidence type="ECO:0000256" key="1">
    <source>
        <dbReference type="SAM" id="MobiDB-lite"/>
    </source>
</evidence>
<dbReference type="AlphaFoldDB" id="A0A1Q8CUQ3"/>
<keyword evidence="2" id="KW-1133">Transmembrane helix</keyword>
<evidence type="ECO:0008006" key="5">
    <source>
        <dbReference type="Google" id="ProtNLM"/>
    </source>
</evidence>
<protein>
    <recommendedName>
        <fullName evidence="5">DUF4878 domain-containing protein</fullName>
    </recommendedName>
</protein>
<evidence type="ECO:0000256" key="2">
    <source>
        <dbReference type="SAM" id="Phobius"/>
    </source>
</evidence>